<organism evidence="1 2">
    <name type="scientific">Persicitalea jodogahamensis</name>
    <dbReference type="NCBI Taxonomy" id="402147"/>
    <lineage>
        <taxon>Bacteria</taxon>
        <taxon>Pseudomonadati</taxon>
        <taxon>Bacteroidota</taxon>
        <taxon>Cytophagia</taxon>
        <taxon>Cytophagales</taxon>
        <taxon>Spirosomataceae</taxon>
        <taxon>Persicitalea</taxon>
    </lineage>
</organism>
<reference evidence="1 2" key="1">
    <citation type="journal article" date="2014" name="Int. J. Syst. Evol. Microbiol.">
        <title>Complete genome sequence of Corynebacterium casei LMG S-19264T (=DSM 44701T), isolated from a smear-ripened cheese.</title>
        <authorList>
            <consortium name="US DOE Joint Genome Institute (JGI-PGF)"/>
            <person name="Walter F."/>
            <person name="Albersmeier A."/>
            <person name="Kalinowski J."/>
            <person name="Ruckert C."/>
        </authorList>
    </citation>
    <scope>NUCLEOTIDE SEQUENCE [LARGE SCALE GENOMIC DNA]</scope>
    <source>
        <strain evidence="1 2">KCTC 12866</strain>
    </source>
</reference>
<accession>A0A8J3D3F0</accession>
<sequence>MGQQQIEEVPPHIVDLYKCEGDTFMAFRDQYVESRIRIRYKKGDCGVYGERLYTYPNNEEFTYTTENLIEISDTNFVDMWGYDERLIYYFKYVARESTQIIIKNISNIDYEYEEKNCDAPDLRRRINTYIYNIHVYPKNPKPNLSAQTITTNPNAPEIVQITASGCDSNEGTFWSSSDPNAFPYYNSTNVIHVSNTYDCLEYKVKCNNRFCPQYPPNWSDPLSASDFRHTQNNPGYSPTFSDYLNNQKNKSVGKPEYTYRRQLACIQQKARDEYNKTGENGWAGGFTKHLFDSFATKDACDLSANYSCKYATTQIGCLRETGDLIHGVFELGPGFFSYQPNGNLTEGIASWNQQHDGFLTHAVASCFDELKQDPNFYNPSMPTDNTAAIDAMQTFVITSAIWSRWVAQFFYKPKLGYSTIQATPNQAISVDIQNQIYGDIPSPLIKDQLFSQQVFNVSQLKVTAENTFFLKTNSTIQLTVQQNNMNFTSSGTTYQLNVDPSVATITNSGLLTIHSTREPLVTGRFPLYVTVTNNGLTGIGQFAIYDTDDDGDMIADTYEQRVGLNPIIKNDLKSDSDADDLLDIFEVNLRTDPLKKDTDGDGFNDLEEYLRNTVPTNANSFPLIINSISSGDWNNPSTWSCSCIPTSADDVIINTAHTVLLDSTMSEAVCRNLELLGTFSIQGGSLIINGNRTFVDQNNVLPK</sequence>
<proteinExistence type="predicted"/>
<dbReference type="EMBL" id="BMXF01000002">
    <property type="protein sequence ID" value="GHB67548.1"/>
    <property type="molecule type" value="Genomic_DNA"/>
</dbReference>
<keyword evidence="2" id="KW-1185">Reference proteome</keyword>
<name>A0A8J3D3F0_9BACT</name>
<gene>
    <name evidence="1" type="ORF">GCM10007390_21070</name>
</gene>
<dbReference type="RefSeq" id="WP_229580716.1">
    <property type="nucleotide sequence ID" value="NZ_BMXF01000002.1"/>
</dbReference>
<evidence type="ECO:0000313" key="2">
    <source>
        <dbReference type="Proteomes" id="UP000598271"/>
    </source>
</evidence>
<evidence type="ECO:0000313" key="1">
    <source>
        <dbReference type="EMBL" id="GHB67548.1"/>
    </source>
</evidence>
<dbReference type="Proteomes" id="UP000598271">
    <property type="component" value="Unassembled WGS sequence"/>
</dbReference>
<protein>
    <submittedName>
        <fullName evidence="1">Uncharacterized protein</fullName>
    </submittedName>
</protein>
<comment type="caution">
    <text evidence="1">The sequence shown here is derived from an EMBL/GenBank/DDBJ whole genome shotgun (WGS) entry which is preliminary data.</text>
</comment>
<dbReference type="AlphaFoldDB" id="A0A8J3D3F0"/>